<comment type="similarity">
    <text evidence="1">Belongs to the short-chain dehydrogenases/reductases (SDR) family.</text>
</comment>
<name>A0A0N7IFZ7_9BACE</name>
<gene>
    <name evidence="3" type="primary">novJ</name>
    <name evidence="3" type="ORF">BcellWH2_04378</name>
    <name evidence="4" type="ORF">F2Y86_05935</name>
</gene>
<dbReference type="InterPro" id="IPR051122">
    <property type="entry name" value="SDR_DHRS6-like"/>
</dbReference>
<dbReference type="EC" id="1.1.1.-" evidence="3"/>
<evidence type="ECO:0000256" key="1">
    <source>
        <dbReference type="ARBA" id="ARBA00006484"/>
    </source>
</evidence>
<evidence type="ECO:0000313" key="6">
    <source>
        <dbReference type="Proteomes" id="UP000325055"/>
    </source>
</evidence>
<accession>A0A0N7IFZ7</accession>
<evidence type="ECO:0000313" key="5">
    <source>
        <dbReference type="Proteomes" id="UP000061809"/>
    </source>
</evidence>
<keyword evidence="2 3" id="KW-0560">Oxidoreductase</keyword>
<dbReference type="RefSeq" id="WP_029428689.1">
    <property type="nucleotide sequence ID" value="NZ_CP012801.1"/>
</dbReference>
<dbReference type="Proteomes" id="UP000061809">
    <property type="component" value="Chromosome"/>
</dbReference>
<protein>
    <submittedName>
        <fullName evidence="4">SDR family oxidoreductase</fullName>
    </submittedName>
    <submittedName>
        <fullName evidence="3">Short-chain reductase protein NovJ</fullName>
        <ecNumber evidence="3">1.1.1.-</ecNumber>
    </submittedName>
</protein>
<dbReference type="PANTHER" id="PTHR43477">
    <property type="entry name" value="DIHYDROANTICAPSIN 7-DEHYDROGENASE"/>
    <property type="match status" value="1"/>
</dbReference>
<proteinExistence type="inferred from homology"/>
<evidence type="ECO:0000313" key="3">
    <source>
        <dbReference type="EMBL" id="ALJ61595.1"/>
    </source>
</evidence>
<dbReference type="CDD" id="cd05233">
    <property type="entry name" value="SDR_c"/>
    <property type="match status" value="1"/>
</dbReference>
<dbReference type="KEGG" id="bcel:BcellWH2_04378"/>
<dbReference type="Pfam" id="PF13561">
    <property type="entry name" value="adh_short_C2"/>
    <property type="match status" value="1"/>
</dbReference>
<dbReference type="Proteomes" id="UP000325055">
    <property type="component" value="Unassembled WGS sequence"/>
</dbReference>
<organism evidence="3 5">
    <name type="scientific">Bacteroides cellulosilyticus</name>
    <dbReference type="NCBI Taxonomy" id="246787"/>
    <lineage>
        <taxon>Bacteria</taxon>
        <taxon>Pseudomonadati</taxon>
        <taxon>Bacteroidota</taxon>
        <taxon>Bacteroidia</taxon>
        <taxon>Bacteroidales</taxon>
        <taxon>Bacteroidaceae</taxon>
        <taxon>Bacteroides</taxon>
    </lineage>
</organism>
<reference evidence="3 5" key="1">
    <citation type="journal article" date="2015" name="Science">
        <title>Genetic determinants of in vivo fitness and diet responsiveness in multiple human gut Bacteroides.</title>
        <authorList>
            <person name="Wu M."/>
            <person name="McNulty N.P."/>
            <person name="Rodionov D.A."/>
            <person name="Khoroshkin M.S."/>
            <person name="Griffin N.W."/>
            <person name="Cheng J."/>
            <person name="Latreille P."/>
            <person name="Kerstetter R.A."/>
            <person name="Terrapon N."/>
            <person name="Henrissat B."/>
            <person name="Osterman A.L."/>
            <person name="Gordon J.I."/>
        </authorList>
    </citation>
    <scope>NUCLEOTIDE SEQUENCE [LARGE SCALE GENOMIC DNA]</scope>
    <source>
        <strain evidence="3 5">WH2</strain>
    </source>
</reference>
<dbReference type="InterPro" id="IPR036291">
    <property type="entry name" value="NAD(P)-bd_dom_sf"/>
</dbReference>
<evidence type="ECO:0000256" key="2">
    <source>
        <dbReference type="ARBA" id="ARBA00023002"/>
    </source>
</evidence>
<evidence type="ECO:0000313" key="4">
    <source>
        <dbReference type="EMBL" id="KAA5410235.1"/>
    </source>
</evidence>
<dbReference type="InterPro" id="IPR002347">
    <property type="entry name" value="SDR_fam"/>
</dbReference>
<dbReference type="GO" id="GO:0016491">
    <property type="term" value="F:oxidoreductase activity"/>
    <property type="evidence" value="ECO:0007669"/>
    <property type="project" value="UniProtKB-KW"/>
</dbReference>
<dbReference type="Gene3D" id="3.40.50.720">
    <property type="entry name" value="NAD(P)-binding Rossmann-like Domain"/>
    <property type="match status" value="1"/>
</dbReference>
<sequence length="253" mass="27339">MNSAIDFTNKTFVVAGAGGIGAATAKTLNAYGARILLLDFNENNLNRTLLELKGEGNKTYICDFSAIHTIEPCVNSIIEENGPVDGLVFCVGVGVVRPLKLSKYEFMLKVMNINFFSFIEMIRCFSTRNAYNLQGMNVVGVSAIGAFLGNSTKTAYCASKAAMNSAVRCIAKELAPRNIRINTVAPGVTDTPMARMSESYGGDSEEYKQILRRQYLGICQPEDIANTVVYLMSDLSKMVTGSCISVDGGKLSS</sequence>
<dbReference type="EMBL" id="VVYW01000004">
    <property type="protein sequence ID" value="KAA5410235.1"/>
    <property type="molecule type" value="Genomic_DNA"/>
</dbReference>
<dbReference type="EMBL" id="CP012801">
    <property type="protein sequence ID" value="ALJ61595.1"/>
    <property type="molecule type" value="Genomic_DNA"/>
</dbReference>
<dbReference type="SUPFAM" id="SSF51735">
    <property type="entry name" value="NAD(P)-binding Rossmann-fold domains"/>
    <property type="match status" value="1"/>
</dbReference>
<dbReference type="PANTHER" id="PTHR43477:SF1">
    <property type="entry name" value="DIHYDROANTICAPSIN 7-DEHYDROGENASE"/>
    <property type="match status" value="1"/>
</dbReference>
<dbReference type="AlphaFoldDB" id="A0A0N7IFZ7"/>
<dbReference type="PRINTS" id="PR00081">
    <property type="entry name" value="GDHRDH"/>
</dbReference>
<dbReference type="PATRIC" id="fig|246787.4.peg.4521"/>
<reference evidence="4 6" key="2">
    <citation type="journal article" date="2019" name="Nat. Med.">
        <title>A library of human gut bacterial isolates paired with longitudinal multiomics data enables mechanistic microbiome research.</title>
        <authorList>
            <person name="Poyet M."/>
            <person name="Groussin M."/>
            <person name="Gibbons S.M."/>
            <person name="Avila-Pacheco J."/>
            <person name="Jiang X."/>
            <person name="Kearney S.M."/>
            <person name="Perrotta A.R."/>
            <person name="Berdy B."/>
            <person name="Zhao S."/>
            <person name="Lieberman T.D."/>
            <person name="Swanson P.K."/>
            <person name="Smith M."/>
            <person name="Roesemann S."/>
            <person name="Alexander J.E."/>
            <person name="Rich S.A."/>
            <person name="Livny J."/>
            <person name="Vlamakis H."/>
            <person name="Clish C."/>
            <person name="Bullock K."/>
            <person name="Deik A."/>
            <person name="Scott J."/>
            <person name="Pierce K.A."/>
            <person name="Xavier R.J."/>
            <person name="Alm E.J."/>
        </authorList>
    </citation>
    <scope>NUCLEOTIDE SEQUENCE [LARGE SCALE GENOMIC DNA]</scope>
    <source>
        <strain evidence="4 6">BIOML-A7</strain>
    </source>
</reference>